<comment type="caution">
    <text evidence="8">The sequence shown here is derived from an EMBL/GenBank/DDBJ whole genome shotgun (WGS) entry which is preliminary data.</text>
</comment>
<dbReference type="InterPro" id="IPR029063">
    <property type="entry name" value="SAM-dependent_MTases_sf"/>
</dbReference>
<dbReference type="Proteomes" id="UP000294530">
    <property type="component" value="Unassembled WGS sequence"/>
</dbReference>
<dbReference type="Pfam" id="PF09445">
    <property type="entry name" value="Methyltransf_15"/>
    <property type="match status" value="1"/>
</dbReference>
<evidence type="ECO:0000256" key="3">
    <source>
        <dbReference type="ARBA" id="ARBA00047418"/>
    </source>
</evidence>
<comment type="similarity">
    <text evidence="2">Belongs to the methyltransferase superfamily. Trimethylguanosine synthase family.</text>
</comment>
<evidence type="ECO:0000256" key="1">
    <source>
        <dbReference type="ARBA" id="ARBA00018517"/>
    </source>
</evidence>
<dbReference type="GeneID" id="94350128"/>
<name>A0A976IJE3_BRELC</name>
<keyword evidence="9" id="KW-1185">Reference proteome</keyword>
<dbReference type="InterPro" id="IPR019012">
    <property type="entry name" value="RNA_cap_Gua-N2-MeTrfase"/>
</dbReference>
<dbReference type="OrthoDB" id="194443at2759"/>
<dbReference type="CDD" id="cd02440">
    <property type="entry name" value="AdoMet_MTases"/>
    <property type="match status" value="1"/>
</dbReference>
<accession>A0A976IJE3</accession>
<dbReference type="EMBL" id="SHOA02000001">
    <property type="protein sequence ID" value="TDH72868.1"/>
    <property type="molecule type" value="Genomic_DNA"/>
</dbReference>
<evidence type="ECO:0000256" key="2">
    <source>
        <dbReference type="ARBA" id="ARBA00025783"/>
    </source>
</evidence>
<gene>
    <name evidence="8" type="ORF">CCR75_006387</name>
</gene>
<evidence type="ECO:0000313" key="8">
    <source>
        <dbReference type="EMBL" id="TDH72868.1"/>
    </source>
</evidence>
<protein>
    <recommendedName>
        <fullName evidence="1">Trimethylguanosine synthase</fullName>
    </recommendedName>
    <alternativeName>
        <fullName evidence="7">Cap-specific guanine-N(2) methyltransferase</fullName>
    </alternativeName>
</protein>
<comment type="catalytic activity">
    <reaction evidence="4">
        <text>a 5'-end (N(7)-methyl 5'-triphosphoguanosine)-ribonucleoside in snoRNA + S-adenosyl-L-methionine = a 5'-end (N(2),N(7)-dimethyl 5'-triphosphoguanosine)-ribonucleoside in snoRNA + S-adenosyl-L-homocysteine + H(+)</text>
        <dbReference type="Rhea" id="RHEA:78475"/>
        <dbReference type="Rhea" id="RHEA-COMP:19086"/>
        <dbReference type="Rhea" id="RHEA-COMP:19088"/>
        <dbReference type="ChEBI" id="CHEBI:15378"/>
        <dbReference type="ChEBI" id="CHEBI:57856"/>
        <dbReference type="ChEBI" id="CHEBI:59789"/>
        <dbReference type="ChEBI" id="CHEBI:156461"/>
        <dbReference type="ChEBI" id="CHEBI:172880"/>
    </reaction>
    <physiologicalReaction direction="left-to-right" evidence="4">
        <dbReference type="Rhea" id="RHEA:78476"/>
    </physiologicalReaction>
</comment>
<comment type="catalytic activity">
    <reaction evidence="6">
        <text>a 5'-end (N(7)-methyl 5'-triphosphoguanosine)-ribonucleoside in snRNA + S-adenosyl-L-methionine = a 5'-end (N(2),N(7)-dimethyl 5'-triphosphoguanosine)-ribonucleoside in snRNA + S-adenosyl-L-homocysteine + H(+)</text>
        <dbReference type="Rhea" id="RHEA:78471"/>
        <dbReference type="Rhea" id="RHEA-COMP:19085"/>
        <dbReference type="Rhea" id="RHEA-COMP:19087"/>
        <dbReference type="ChEBI" id="CHEBI:15378"/>
        <dbReference type="ChEBI" id="CHEBI:57856"/>
        <dbReference type="ChEBI" id="CHEBI:59789"/>
        <dbReference type="ChEBI" id="CHEBI:156461"/>
        <dbReference type="ChEBI" id="CHEBI:172880"/>
    </reaction>
    <physiologicalReaction direction="left-to-right" evidence="6">
        <dbReference type="Rhea" id="RHEA:78472"/>
    </physiologicalReaction>
</comment>
<proteinExistence type="inferred from homology"/>
<dbReference type="GO" id="GO:0005634">
    <property type="term" value="C:nucleus"/>
    <property type="evidence" value="ECO:0007669"/>
    <property type="project" value="TreeGrafter"/>
</dbReference>
<evidence type="ECO:0000256" key="7">
    <source>
        <dbReference type="ARBA" id="ARBA00049790"/>
    </source>
</evidence>
<dbReference type="KEGG" id="blac:94350128"/>
<comment type="catalytic activity">
    <reaction evidence="5">
        <text>a 5'-end (N(2),N(7)-dimethyl 5'-triphosphoguanosine)-ribonucleoside in snRNA + S-adenosyl-L-methionine = a 5'-end (N(2),N(2),N(7)-trimethyl 5'-triphosphoguanosine)-ribonucleoside in snRNA + S-adenosyl-L-homocysteine + H(+)</text>
        <dbReference type="Rhea" id="RHEA:78479"/>
        <dbReference type="Rhea" id="RHEA-COMP:19087"/>
        <dbReference type="Rhea" id="RHEA-COMP:19089"/>
        <dbReference type="ChEBI" id="CHEBI:15378"/>
        <dbReference type="ChEBI" id="CHEBI:57856"/>
        <dbReference type="ChEBI" id="CHEBI:59789"/>
        <dbReference type="ChEBI" id="CHEBI:167623"/>
        <dbReference type="ChEBI" id="CHEBI:172880"/>
    </reaction>
    <physiologicalReaction direction="left-to-right" evidence="5">
        <dbReference type="Rhea" id="RHEA:78480"/>
    </physiologicalReaction>
</comment>
<dbReference type="Gene3D" id="3.40.50.150">
    <property type="entry name" value="Vaccinia Virus protein VP39"/>
    <property type="match status" value="1"/>
</dbReference>
<organism evidence="8 9">
    <name type="scientific">Bremia lactucae</name>
    <name type="common">Lettuce downy mildew</name>
    <dbReference type="NCBI Taxonomy" id="4779"/>
    <lineage>
        <taxon>Eukaryota</taxon>
        <taxon>Sar</taxon>
        <taxon>Stramenopiles</taxon>
        <taxon>Oomycota</taxon>
        <taxon>Peronosporomycetes</taxon>
        <taxon>Peronosporales</taxon>
        <taxon>Peronosporaceae</taxon>
        <taxon>Bremia</taxon>
    </lineage>
</organism>
<evidence type="ECO:0000256" key="6">
    <source>
        <dbReference type="ARBA" id="ARBA00049075"/>
    </source>
</evidence>
<evidence type="ECO:0000313" key="9">
    <source>
        <dbReference type="Proteomes" id="UP000294530"/>
    </source>
</evidence>
<evidence type="ECO:0000256" key="4">
    <source>
        <dbReference type="ARBA" id="ARBA00048740"/>
    </source>
</evidence>
<comment type="catalytic activity">
    <reaction evidence="3">
        <text>a 5'-end (N(2),N(7)-dimethyl 5'-triphosphoguanosine)-ribonucleoside in snoRNA + S-adenosyl-L-methionine = a 5'-end (N(2),N(2),N(7)-trimethyl 5'-triphosphoguanosine)-ribonucleoside in snoRNA + S-adenosyl-L-homocysteine + H(+)</text>
        <dbReference type="Rhea" id="RHEA:78507"/>
        <dbReference type="Rhea" id="RHEA-COMP:19088"/>
        <dbReference type="Rhea" id="RHEA-COMP:19090"/>
        <dbReference type="ChEBI" id="CHEBI:15378"/>
        <dbReference type="ChEBI" id="CHEBI:57856"/>
        <dbReference type="ChEBI" id="CHEBI:59789"/>
        <dbReference type="ChEBI" id="CHEBI:167623"/>
        <dbReference type="ChEBI" id="CHEBI:172880"/>
    </reaction>
    <physiologicalReaction direction="left-to-right" evidence="3">
        <dbReference type="Rhea" id="RHEA:78508"/>
    </physiologicalReaction>
</comment>
<dbReference type="AlphaFoldDB" id="A0A976IJE3"/>
<dbReference type="PANTHER" id="PTHR14741">
    <property type="entry name" value="S-ADENOSYLMETHIONINE-DEPENDENT METHYLTRANSFERASE RELATED"/>
    <property type="match status" value="1"/>
</dbReference>
<evidence type="ECO:0000256" key="5">
    <source>
        <dbReference type="ARBA" id="ARBA00048763"/>
    </source>
</evidence>
<dbReference type="PANTHER" id="PTHR14741:SF32">
    <property type="entry name" value="TRIMETHYLGUANOSINE SYNTHASE"/>
    <property type="match status" value="1"/>
</dbReference>
<dbReference type="SUPFAM" id="SSF53335">
    <property type="entry name" value="S-adenosyl-L-methionine-dependent methyltransferases"/>
    <property type="match status" value="1"/>
</dbReference>
<dbReference type="GO" id="GO:0071164">
    <property type="term" value="F:RNA cap trimethylguanosine synthase activity"/>
    <property type="evidence" value="ECO:0007669"/>
    <property type="project" value="TreeGrafter"/>
</dbReference>
<reference evidence="8 9" key="1">
    <citation type="journal article" date="2021" name="Genome Biol.">
        <title>AFLAP: assembly-free linkage analysis pipeline using k-mers from genome sequencing data.</title>
        <authorList>
            <person name="Fletcher K."/>
            <person name="Zhang L."/>
            <person name="Gil J."/>
            <person name="Han R."/>
            <person name="Cavanaugh K."/>
            <person name="Michelmore R."/>
        </authorList>
    </citation>
    <scope>NUCLEOTIDE SEQUENCE [LARGE SCALE GENOMIC DNA]</scope>
    <source>
        <strain evidence="8 9">SF5</strain>
    </source>
</reference>
<dbReference type="RefSeq" id="XP_067822367.1">
    <property type="nucleotide sequence ID" value="XM_067964457.1"/>
</dbReference>
<sequence length="395" mass="44507">MALITVVYLQSRNTHEKKDTTKKRRRLASGDIVKNDDESACADLYKAAYDQLEQEMKDAGLEGSLPMSFGGGSKFLTSRQRKMRNDNQDEDINKAEEKQAVEIEIRSPDRAVVDKIRVIYNSDGEEASRIIEQVEAIEPIEPEVERICEAKHANSRKKTKKKKKKIKYPVSNDVVKFYVQRTILFEKFEEGIQLDHESWYSVTPQVIAEHIATRLACDVVIDPFSGCGGNVIQLAMTCKQVIAIDIDPEKIRMAQHNAAIYGVAHKIEFIVGNSIDIIPQLKADAIFLSPPWGGVKYNRKQFNLKDMVVEGISGLDLFAKARLVTKNIAYYLTRGTPIQDLEELTPGEPVECESIFLNQQLKVKTFYYGDLVQLEKSIEEAALSTSDTADIVVEG</sequence>